<accession>A0A2P0VP21</accession>
<dbReference type="SUPFAM" id="SSF160935">
    <property type="entry name" value="VPA0735-like"/>
    <property type="match status" value="1"/>
</dbReference>
<dbReference type="InterPro" id="IPR037050">
    <property type="entry name" value="DUF1254_sf"/>
</dbReference>
<evidence type="ECO:0000313" key="3">
    <source>
        <dbReference type="EMBL" id="AUF82666.1"/>
    </source>
</evidence>
<evidence type="ECO:0000313" key="4">
    <source>
        <dbReference type="Proteomes" id="UP000244773"/>
    </source>
</evidence>
<dbReference type="Gene3D" id="2.60.40.1610">
    <property type="entry name" value="Domain of unknown function DUF1254"/>
    <property type="match status" value="1"/>
</dbReference>
<gene>
    <name evidence="3" type="ORF">TetV_584</name>
</gene>
<feature type="domain" description="DUF1214" evidence="1">
    <location>
        <begin position="215"/>
        <end position="295"/>
    </location>
</feature>
<feature type="domain" description="DUF1254" evidence="2">
    <location>
        <begin position="30"/>
        <end position="137"/>
    </location>
</feature>
<dbReference type="PANTHER" id="PTHR36509:SF2">
    <property type="entry name" value="BLL3101 PROTEIN"/>
    <property type="match status" value="1"/>
</dbReference>
<evidence type="ECO:0000259" key="1">
    <source>
        <dbReference type="Pfam" id="PF06742"/>
    </source>
</evidence>
<dbReference type="Pfam" id="PF06742">
    <property type="entry name" value="DUF1214"/>
    <property type="match status" value="1"/>
</dbReference>
<organism evidence="3">
    <name type="scientific">Tetraselmis virus 1</name>
    <dbReference type="NCBI Taxonomy" id="2060617"/>
    <lineage>
        <taxon>Viruses</taxon>
        <taxon>Varidnaviria</taxon>
        <taxon>Bamfordvirae</taxon>
        <taxon>Nucleocytoviricota</taxon>
        <taxon>Megaviricetes</taxon>
        <taxon>Imitervirales</taxon>
        <taxon>Allomimiviridae</taxon>
        <taxon>Oceanusvirus</taxon>
        <taxon>Oceanusvirus kaneohense</taxon>
    </lineage>
</organism>
<dbReference type="EMBL" id="KY322437">
    <property type="protein sequence ID" value="AUF82666.1"/>
    <property type="molecule type" value="Genomic_DNA"/>
</dbReference>
<dbReference type="InterPro" id="IPR010679">
    <property type="entry name" value="DUF1254"/>
</dbReference>
<sequence>MSKKVTLKNFPRAESDRYFNTFSRKAGGVDRFYHFKDFDANNIVVRMNCDTLYSFAVIDTSKQVIVHKPDTGYRYCNMMVVDQDHYIVMCNDGEGNFVFEPKNTTRYLLVAFRILLKTRSKKEFKEVHAIQNELKITTTKSSDKFPVLPTWDMPSYELTKHKIGKFLTSTFNSKGGAGKRGCVDTKKHLVATLTGWGALPERYAYYEIKIPAHNDGSVQYKLSVKDVPVEAFWSITIYDSDGMIQPNKGPFSLNCFTAKPDNGVYTINFTNDTSKKNRLAIYPGWNYTVRMYRPDKSILSGDWMFPEAVETK</sequence>
<dbReference type="Proteomes" id="UP000244773">
    <property type="component" value="Segment"/>
</dbReference>
<name>A0A2P0VP21_9VIRU</name>
<dbReference type="InterPro" id="IPR010621">
    <property type="entry name" value="DUF1214"/>
</dbReference>
<keyword evidence="4" id="KW-1185">Reference proteome</keyword>
<dbReference type="Gene3D" id="2.60.120.600">
    <property type="entry name" value="Domain of unknown function DUF1214, C-terminal domain"/>
    <property type="match status" value="1"/>
</dbReference>
<dbReference type="PANTHER" id="PTHR36509">
    <property type="entry name" value="BLL3101 PROTEIN"/>
    <property type="match status" value="1"/>
</dbReference>
<proteinExistence type="predicted"/>
<evidence type="ECO:0000259" key="2">
    <source>
        <dbReference type="Pfam" id="PF06863"/>
    </source>
</evidence>
<dbReference type="Pfam" id="PF06863">
    <property type="entry name" value="DUF1254"/>
    <property type="match status" value="1"/>
</dbReference>
<dbReference type="InterPro" id="IPR037049">
    <property type="entry name" value="DUF1214_C_sf"/>
</dbReference>
<reference evidence="3" key="1">
    <citation type="journal article" date="2018" name="Virology">
        <title>A giant virus infecting green algae encodes key fermentation genes.</title>
        <authorList>
            <person name="Schvarcz C.R."/>
            <person name="Steward G.F."/>
        </authorList>
    </citation>
    <scope>NUCLEOTIDE SEQUENCE [LARGE SCALE GENOMIC DNA]</scope>
</reference>
<protein>
    <submittedName>
        <fullName evidence="3">DUF1254/DUF1214 domain-containing protein</fullName>
    </submittedName>
</protein>